<evidence type="ECO:0000313" key="2">
    <source>
        <dbReference type="EMBL" id="KAK9681585.1"/>
    </source>
</evidence>
<feature type="domain" description="Pseudouridine synthase RsuA/RluA-like" evidence="1">
    <location>
        <begin position="180"/>
        <end position="250"/>
    </location>
</feature>
<dbReference type="GO" id="GO:0003723">
    <property type="term" value="F:RNA binding"/>
    <property type="evidence" value="ECO:0007669"/>
    <property type="project" value="InterPro"/>
</dbReference>
<evidence type="ECO:0000313" key="3">
    <source>
        <dbReference type="Proteomes" id="UP001443914"/>
    </source>
</evidence>
<dbReference type="PANTHER" id="PTHR21600:SF52">
    <property type="entry name" value="PSEUDOURIDINE SYNTHASE RSUA_RLUA-LIKE DOMAIN-CONTAINING PROTEIN"/>
    <property type="match status" value="1"/>
</dbReference>
<sequence>MTNGAANMGSIITNTFFSTLRRTTHRFTGAPTILRRTLLTNHHLSAVRRQQWCHTVSSFKTQSLTFDTLINSASSVIRYVADLIQFGAVYYALVCPVPPVTATDEQVQLYQQFTSPKLLKQRSSIKGKTVREAQKTFKVTFVDERFEVGTYLRVHVHPKRFPRCYEIDWKSRIVAVSESYVVLDKPSGTSVGGTSDNIKECCATFATRTLNLTSPLLTTHQIDNCTEGCVVLARTKEYCSVFHKKIRRKEALPWTCRCSSSMWNNDPLHAAR</sequence>
<dbReference type="AlphaFoldDB" id="A0AAW1HX95"/>
<reference evidence="2" key="1">
    <citation type="submission" date="2024-03" db="EMBL/GenBank/DDBJ databases">
        <title>WGS assembly of Saponaria officinalis var. Norfolk2.</title>
        <authorList>
            <person name="Jenkins J."/>
            <person name="Shu S."/>
            <person name="Grimwood J."/>
            <person name="Barry K."/>
            <person name="Goodstein D."/>
            <person name="Schmutz J."/>
            <person name="Leebens-Mack J."/>
            <person name="Osbourn A."/>
        </authorList>
    </citation>
    <scope>NUCLEOTIDE SEQUENCE [LARGE SCALE GENOMIC DNA]</scope>
    <source>
        <strain evidence="2">JIC</strain>
    </source>
</reference>
<name>A0AAW1HX95_SAPOF</name>
<evidence type="ECO:0000259" key="1">
    <source>
        <dbReference type="Pfam" id="PF00849"/>
    </source>
</evidence>
<proteinExistence type="predicted"/>
<organism evidence="2 3">
    <name type="scientific">Saponaria officinalis</name>
    <name type="common">Common soapwort</name>
    <name type="synonym">Lychnis saponaria</name>
    <dbReference type="NCBI Taxonomy" id="3572"/>
    <lineage>
        <taxon>Eukaryota</taxon>
        <taxon>Viridiplantae</taxon>
        <taxon>Streptophyta</taxon>
        <taxon>Embryophyta</taxon>
        <taxon>Tracheophyta</taxon>
        <taxon>Spermatophyta</taxon>
        <taxon>Magnoliopsida</taxon>
        <taxon>eudicotyledons</taxon>
        <taxon>Gunneridae</taxon>
        <taxon>Pentapetalae</taxon>
        <taxon>Caryophyllales</taxon>
        <taxon>Caryophyllaceae</taxon>
        <taxon>Caryophylleae</taxon>
        <taxon>Saponaria</taxon>
    </lineage>
</organism>
<dbReference type="GO" id="GO:0009982">
    <property type="term" value="F:pseudouridine synthase activity"/>
    <property type="evidence" value="ECO:0007669"/>
    <property type="project" value="InterPro"/>
</dbReference>
<dbReference type="EMBL" id="JBDFQZ010000010">
    <property type="protein sequence ID" value="KAK9681585.1"/>
    <property type="molecule type" value="Genomic_DNA"/>
</dbReference>
<protein>
    <recommendedName>
        <fullName evidence="1">Pseudouridine synthase RsuA/RluA-like domain-containing protein</fullName>
    </recommendedName>
</protein>
<dbReference type="Pfam" id="PF00849">
    <property type="entry name" value="PseudoU_synth_2"/>
    <property type="match status" value="1"/>
</dbReference>
<dbReference type="InterPro" id="IPR050188">
    <property type="entry name" value="RluA_PseudoU_synthase"/>
</dbReference>
<comment type="caution">
    <text evidence="2">The sequence shown here is derived from an EMBL/GenBank/DDBJ whole genome shotgun (WGS) entry which is preliminary data.</text>
</comment>
<dbReference type="Gene3D" id="3.30.2350.10">
    <property type="entry name" value="Pseudouridine synthase"/>
    <property type="match status" value="1"/>
</dbReference>
<dbReference type="Proteomes" id="UP001443914">
    <property type="component" value="Unassembled WGS sequence"/>
</dbReference>
<dbReference type="InterPro" id="IPR020103">
    <property type="entry name" value="PsdUridine_synth_cat_dom_sf"/>
</dbReference>
<dbReference type="PANTHER" id="PTHR21600">
    <property type="entry name" value="MITOCHONDRIAL RNA PSEUDOURIDINE SYNTHASE"/>
    <property type="match status" value="1"/>
</dbReference>
<accession>A0AAW1HX95</accession>
<keyword evidence="3" id="KW-1185">Reference proteome</keyword>
<dbReference type="GO" id="GO:0000455">
    <property type="term" value="P:enzyme-directed rRNA pseudouridine synthesis"/>
    <property type="evidence" value="ECO:0007669"/>
    <property type="project" value="TreeGrafter"/>
</dbReference>
<dbReference type="InterPro" id="IPR006145">
    <property type="entry name" value="PsdUridine_synth_RsuA/RluA"/>
</dbReference>
<dbReference type="SUPFAM" id="SSF55120">
    <property type="entry name" value="Pseudouridine synthase"/>
    <property type="match status" value="1"/>
</dbReference>
<gene>
    <name evidence="2" type="ORF">RND81_10G012800</name>
</gene>